<dbReference type="InterPro" id="IPR035595">
    <property type="entry name" value="UDP_glycos_trans_CS"/>
</dbReference>
<dbReference type="PANTHER" id="PTHR48047">
    <property type="entry name" value="GLYCOSYLTRANSFERASE"/>
    <property type="match status" value="1"/>
</dbReference>
<evidence type="ECO:0000256" key="6">
    <source>
        <dbReference type="SAM" id="Coils"/>
    </source>
</evidence>
<keyword evidence="2 4" id="KW-0328">Glycosyltransferase</keyword>
<evidence type="ECO:0000313" key="9">
    <source>
        <dbReference type="Proteomes" id="UP000233837"/>
    </source>
</evidence>
<dbReference type="OrthoDB" id="731962at2759"/>
<evidence type="ECO:0000256" key="5">
    <source>
        <dbReference type="RuleBase" id="RU362057"/>
    </source>
</evidence>
<dbReference type="AlphaFoldDB" id="A0A2I0XA44"/>
<dbReference type="EC" id="2.4.1.-" evidence="5"/>
<dbReference type="FunFam" id="3.40.50.2000:FF:000047">
    <property type="entry name" value="Glycosyltransferase"/>
    <property type="match status" value="1"/>
</dbReference>
<dbReference type="Proteomes" id="UP000233837">
    <property type="component" value="Unassembled WGS sequence"/>
</dbReference>
<evidence type="ECO:0000256" key="2">
    <source>
        <dbReference type="ARBA" id="ARBA00022676"/>
    </source>
</evidence>
<evidence type="ECO:0000256" key="1">
    <source>
        <dbReference type="ARBA" id="ARBA00009995"/>
    </source>
</evidence>
<reference evidence="8 9" key="1">
    <citation type="journal article" date="2016" name="Sci. Rep.">
        <title>The Dendrobium catenatum Lindl. genome sequence provides insights into polysaccharide synthase, floral development and adaptive evolution.</title>
        <authorList>
            <person name="Zhang G.Q."/>
            <person name="Xu Q."/>
            <person name="Bian C."/>
            <person name="Tsai W.C."/>
            <person name="Yeh C.M."/>
            <person name="Liu K.W."/>
            <person name="Yoshida K."/>
            <person name="Zhang L.S."/>
            <person name="Chang S.B."/>
            <person name="Chen F."/>
            <person name="Shi Y."/>
            <person name="Su Y.Y."/>
            <person name="Zhang Y.Q."/>
            <person name="Chen L.J."/>
            <person name="Yin Y."/>
            <person name="Lin M."/>
            <person name="Huang H."/>
            <person name="Deng H."/>
            <person name="Wang Z.W."/>
            <person name="Zhu S.L."/>
            <person name="Zhao X."/>
            <person name="Deng C."/>
            <person name="Niu S.C."/>
            <person name="Huang J."/>
            <person name="Wang M."/>
            <person name="Liu G.H."/>
            <person name="Yang H.J."/>
            <person name="Xiao X.J."/>
            <person name="Hsiao Y.Y."/>
            <person name="Wu W.L."/>
            <person name="Chen Y.Y."/>
            <person name="Mitsuda N."/>
            <person name="Ohme-Takagi M."/>
            <person name="Luo Y.B."/>
            <person name="Van de Peer Y."/>
            <person name="Liu Z.J."/>
        </authorList>
    </citation>
    <scope>NUCLEOTIDE SEQUENCE [LARGE SCALE GENOMIC DNA]</scope>
    <source>
        <tissue evidence="8">The whole plant</tissue>
    </source>
</reference>
<dbReference type="Gene3D" id="3.40.50.2000">
    <property type="entry name" value="Glycogen Phosphorylase B"/>
    <property type="match status" value="2"/>
</dbReference>
<evidence type="ECO:0000313" key="8">
    <source>
        <dbReference type="EMBL" id="PKU84772.1"/>
    </source>
</evidence>
<dbReference type="Pfam" id="PF00201">
    <property type="entry name" value="UDPGT"/>
    <property type="match status" value="1"/>
</dbReference>
<evidence type="ECO:0000256" key="3">
    <source>
        <dbReference type="ARBA" id="ARBA00022679"/>
    </source>
</evidence>
<keyword evidence="9" id="KW-1185">Reference proteome</keyword>
<organism evidence="8 9">
    <name type="scientific">Dendrobium catenatum</name>
    <dbReference type="NCBI Taxonomy" id="906689"/>
    <lineage>
        <taxon>Eukaryota</taxon>
        <taxon>Viridiplantae</taxon>
        <taxon>Streptophyta</taxon>
        <taxon>Embryophyta</taxon>
        <taxon>Tracheophyta</taxon>
        <taxon>Spermatophyta</taxon>
        <taxon>Magnoliopsida</taxon>
        <taxon>Liliopsida</taxon>
        <taxon>Asparagales</taxon>
        <taxon>Orchidaceae</taxon>
        <taxon>Epidendroideae</taxon>
        <taxon>Malaxideae</taxon>
        <taxon>Dendrobiinae</taxon>
        <taxon>Dendrobium</taxon>
    </lineage>
</organism>
<proteinExistence type="inferred from homology"/>
<name>A0A2I0XA44_9ASPA</name>
<sequence>MGFTDQSLNVLFFPITAQGHMLPMVDMAKLFAARGVAVAIITISGNDALIRPTIDRFNSSAISPIQLHLIHLPSAAEETENINSLSSYAQIFKFAETVALLSEPFDHVLKDLRPDCVVSDIFLPWTCEVAAENGIPRISFLGSNFFAMCAIDSMERHQPLESLPPEAETIVLPGLPHHIEMLRSQVRDPSKLNPSMNPLVEVIKHAKEVDSKNYGMVVNSFYELEPDYVEHYRKVLGKKAWHVGPVSLCNQEEVDKSVRGGESRGGEECLKWLDSKNPRSVVYLCFGSTSDFTIAQLREMAIGLEASSYPFVWVVRNIAGEEWIPEGYEQRIEGKGLIIKGWAPQLLILNHVAVGGFVTHCGWNSSLEGISAGLPMATWPLHAEQFFNERLLVDVLKIGVAVGSKVYGLRTAEELPVVEAAALETAVRRLMGEEEEAEERRRRSRELKELARMAVDKGGSSYNDLGNLIQELVERKAHVQSSTIELS</sequence>
<accession>A0A2I0XA44</accession>
<feature type="domain" description="Glycosyltransferase N-terminal" evidence="7">
    <location>
        <begin position="7"/>
        <end position="246"/>
    </location>
</feature>
<keyword evidence="6" id="KW-0175">Coiled coil</keyword>
<protein>
    <recommendedName>
        <fullName evidence="5">Glycosyltransferase</fullName>
        <ecNumber evidence="5">2.4.1.-</ecNumber>
    </recommendedName>
</protein>
<dbReference type="CDD" id="cd03784">
    <property type="entry name" value="GT1_Gtf-like"/>
    <property type="match status" value="1"/>
</dbReference>
<dbReference type="SUPFAM" id="SSF53756">
    <property type="entry name" value="UDP-Glycosyltransferase/glycogen phosphorylase"/>
    <property type="match status" value="1"/>
</dbReference>
<dbReference type="GO" id="GO:0035251">
    <property type="term" value="F:UDP-glucosyltransferase activity"/>
    <property type="evidence" value="ECO:0007669"/>
    <property type="project" value="TreeGrafter"/>
</dbReference>
<keyword evidence="3 4" id="KW-0808">Transferase</keyword>
<dbReference type="InterPro" id="IPR002213">
    <property type="entry name" value="UDP_glucos_trans"/>
</dbReference>
<evidence type="ECO:0000259" key="7">
    <source>
        <dbReference type="Pfam" id="PF26168"/>
    </source>
</evidence>
<dbReference type="STRING" id="906689.A0A2I0XA44"/>
<dbReference type="PANTHER" id="PTHR48047:SF45">
    <property type="entry name" value="SCOPOLETIN GLUCOSYLTRANSFERASE-LIKE"/>
    <property type="match status" value="1"/>
</dbReference>
<dbReference type="Pfam" id="PF26168">
    <property type="entry name" value="Glyco_transf_N"/>
    <property type="match status" value="1"/>
</dbReference>
<evidence type="ECO:0000256" key="4">
    <source>
        <dbReference type="RuleBase" id="RU003718"/>
    </source>
</evidence>
<comment type="similarity">
    <text evidence="1 4">Belongs to the UDP-glycosyltransferase family.</text>
</comment>
<feature type="coiled-coil region" evidence="6">
    <location>
        <begin position="420"/>
        <end position="450"/>
    </location>
</feature>
<reference evidence="8 9" key="2">
    <citation type="journal article" date="2017" name="Nature">
        <title>The Apostasia genome and the evolution of orchids.</title>
        <authorList>
            <person name="Zhang G.Q."/>
            <person name="Liu K.W."/>
            <person name="Li Z."/>
            <person name="Lohaus R."/>
            <person name="Hsiao Y.Y."/>
            <person name="Niu S.C."/>
            <person name="Wang J.Y."/>
            <person name="Lin Y.C."/>
            <person name="Xu Q."/>
            <person name="Chen L.J."/>
            <person name="Yoshida K."/>
            <person name="Fujiwara S."/>
            <person name="Wang Z.W."/>
            <person name="Zhang Y.Q."/>
            <person name="Mitsuda N."/>
            <person name="Wang M."/>
            <person name="Liu G.H."/>
            <person name="Pecoraro L."/>
            <person name="Huang H.X."/>
            <person name="Xiao X.J."/>
            <person name="Lin M."/>
            <person name="Wu X.Y."/>
            <person name="Wu W.L."/>
            <person name="Chen Y.Y."/>
            <person name="Chang S.B."/>
            <person name="Sakamoto S."/>
            <person name="Ohme-Takagi M."/>
            <person name="Yagi M."/>
            <person name="Zeng S.J."/>
            <person name="Shen C.Y."/>
            <person name="Yeh C.M."/>
            <person name="Luo Y.B."/>
            <person name="Tsai W.C."/>
            <person name="Van de Peer Y."/>
            <person name="Liu Z.J."/>
        </authorList>
    </citation>
    <scope>NUCLEOTIDE SEQUENCE [LARGE SCALE GENOMIC DNA]</scope>
    <source>
        <tissue evidence="8">The whole plant</tissue>
    </source>
</reference>
<dbReference type="EMBL" id="KZ502032">
    <property type="protein sequence ID" value="PKU84772.1"/>
    <property type="molecule type" value="Genomic_DNA"/>
</dbReference>
<gene>
    <name evidence="8" type="primary">GT7</name>
    <name evidence="8" type="ORF">MA16_Dca008182</name>
</gene>
<dbReference type="InterPro" id="IPR058980">
    <property type="entry name" value="Glyco_transf_N"/>
</dbReference>
<dbReference type="PROSITE" id="PS00375">
    <property type="entry name" value="UDPGT"/>
    <property type="match status" value="1"/>
</dbReference>